<keyword evidence="2 6" id="KW-0812">Transmembrane</keyword>
<keyword evidence="3 6" id="KW-1133">Transmembrane helix</keyword>
<dbReference type="GO" id="GO:0005886">
    <property type="term" value="C:plasma membrane"/>
    <property type="evidence" value="ECO:0007669"/>
    <property type="project" value="UniProtKB-SubCell"/>
</dbReference>
<name>A0A9P9JR94_FUSRE</name>
<dbReference type="GO" id="GO:0015095">
    <property type="term" value="F:magnesium ion transmembrane transporter activity"/>
    <property type="evidence" value="ECO:0007669"/>
    <property type="project" value="TreeGrafter"/>
</dbReference>
<dbReference type="GO" id="GO:0000287">
    <property type="term" value="F:magnesium ion binding"/>
    <property type="evidence" value="ECO:0007669"/>
    <property type="project" value="TreeGrafter"/>
</dbReference>
<proteinExistence type="predicted"/>
<keyword evidence="8" id="KW-1185">Reference proteome</keyword>
<dbReference type="GO" id="GO:0050897">
    <property type="term" value="F:cobalt ion binding"/>
    <property type="evidence" value="ECO:0007669"/>
    <property type="project" value="TreeGrafter"/>
</dbReference>
<evidence type="ECO:0000313" key="8">
    <source>
        <dbReference type="Proteomes" id="UP000720189"/>
    </source>
</evidence>
<feature type="transmembrane region" description="Helical" evidence="6">
    <location>
        <begin position="618"/>
        <end position="635"/>
    </location>
</feature>
<dbReference type="PANTHER" id="PTHR46494">
    <property type="entry name" value="CORA FAMILY METAL ION TRANSPORTER (EUROFUNG)"/>
    <property type="match status" value="1"/>
</dbReference>
<sequence>MWIHLGTSHSTFGEFMTIVHDLLLDHSPVDRDKILSRLRRIQRRHEIKSSQGPTFRPAFVPLYDDDQVENMLGIPDFEQAKSDLPAFVSIPTIHLDKPRSRSFPENSHHVKSLLQYHYRFGIHNDTSQKSDFDLASILNGLRSPCVRELWCLALDSKNLVTVSWLRANSIWPILSQGARYSNQLTAAARIAMSQYFQGDLNPPHERLASLLTSKKGKRVLVITFFLGMIGQIVSASVPGGWMLDRLLRKIEKHLLGIDSMEIIRLASFIMVLHRPGTKKGQHDWLFGVLRTILAFSPAQYNGEPLRNLCALDEHMRHWVEVERTTWGQAEASEEVAHALRSLWSIAIRFTMNFHLNSDRHIYQLDRPSMWRRLLNYIRNDSKAKSAKTEVLYRPELKGKRGETLQDLEDELMIAIANLNRHHGTAQSELQASRDNENKDMLRSIQSFEDNLSLACLLRMCTISTPTRFSITSQDITDMFAGRISRLEWLVRDSASQPQVYQISAISDELRILKEILHSQMHVVSQVAQSLARAMANSISLKAVNGETPESADIHAPLGTGKEDSGHDRKTQIFNSLQRKSQLRHRQLAYDIERLQDATERLKSQAALFIKIKAEDQSIAIYVFTLVTVVFLPLSFATSYMGMNTSDIRDMEQGQWIFWAVGGVLTVVVMLSVWAIAYRGPRWKKVRQSRKLLHMD</sequence>
<evidence type="ECO:0000256" key="1">
    <source>
        <dbReference type="ARBA" id="ARBA00004651"/>
    </source>
</evidence>
<evidence type="ECO:0000256" key="6">
    <source>
        <dbReference type="SAM" id="Phobius"/>
    </source>
</evidence>
<dbReference type="Pfam" id="PF01544">
    <property type="entry name" value="CorA"/>
    <property type="match status" value="1"/>
</dbReference>
<dbReference type="GeneID" id="70224267"/>
<evidence type="ECO:0000256" key="4">
    <source>
        <dbReference type="ARBA" id="ARBA00023136"/>
    </source>
</evidence>
<feature type="region of interest" description="Disordered" evidence="5">
    <location>
        <begin position="547"/>
        <end position="568"/>
    </location>
</feature>
<comment type="subcellular location">
    <subcellularLocation>
        <location evidence="1">Cell membrane</location>
        <topology evidence="1">Multi-pass membrane protein</topology>
    </subcellularLocation>
</comment>
<dbReference type="InterPro" id="IPR045863">
    <property type="entry name" value="CorA_TM1_TM2"/>
</dbReference>
<evidence type="ECO:0000313" key="7">
    <source>
        <dbReference type="EMBL" id="KAH7224281.1"/>
    </source>
</evidence>
<dbReference type="InterPro" id="IPR002523">
    <property type="entry name" value="MgTranspt_CorA/ZnTranspt_ZntB"/>
</dbReference>
<feature type="transmembrane region" description="Helical" evidence="6">
    <location>
        <begin position="655"/>
        <end position="677"/>
    </location>
</feature>
<reference evidence="7" key="1">
    <citation type="journal article" date="2021" name="Nat. Commun.">
        <title>Genetic determinants of endophytism in the Arabidopsis root mycobiome.</title>
        <authorList>
            <person name="Mesny F."/>
            <person name="Miyauchi S."/>
            <person name="Thiergart T."/>
            <person name="Pickel B."/>
            <person name="Atanasova L."/>
            <person name="Karlsson M."/>
            <person name="Huettel B."/>
            <person name="Barry K.W."/>
            <person name="Haridas S."/>
            <person name="Chen C."/>
            <person name="Bauer D."/>
            <person name="Andreopoulos W."/>
            <person name="Pangilinan J."/>
            <person name="LaButti K."/>
            <person name="Riley R."/>
            <person name="Lipzen A."/>
            <person name="Clum A."/>
            <person name="Drula E."/>
            <person name="Henrissat B."/>
            <person name="Kohler A."/>
            <person name="Grigoriev I.V."/>
            <person name="Martin F.M."/>
            <person name="Hacquard S."/>
        </authorList>
    </citation>
    <scope>NUCLEOTIDE SEQUENCE</scope>
    <source>
        <strain evidence="7">MPI-CAGE-AT-0023</strain>
    </source>
</reference>
<comment type="caution">
    <text evidence="7">The sequence shown here is derived from an EMBL/GenBank/DDBJ whole genome shotgun (WGS) entry which is preliminary data.</text>
</comment>
<dbReference type="OrthoDB" id="5099946at2759"/>
<protein>
    <submittedName>
        <fullName evidence="7">Uncharacterized protein</fullName>
    </submittedName>
</protein>
<dbReference type="EMBL" id="JAGMUX010000026">
    <property type="protein sequence ID" value="KAH7224281.1"/>
    <property type="molecule type" value="Genomic_DNA"/>
</dbReference>
<keyword evidence="4 6" id="KW-0472">Membrane</keyword>
<dbReference type="Gene3D" id="1.20.58.340">
    <property type="entry name" value="Magnesium transport protein CorA, transmembrane region"/>
    <property type="match status" value="1"/>
</dbReference>
<gene>
    <name evidence="7" type="ORF">BKA55DRAFT_584383</name>
</gene>
<dbReference type="RefSeq" id="XP_046042342.1">
    <property type="nucleotide sequence ID" value="XM_046194313.1"/>
</dbReference>
<evidence type="ECO:0000256" key="5">
    <source>
        <dbReference type="SAM" id="MobiDB-lite"/>
    </source>
</evidence>
<evidence type="ECO:0000256" key="3">
    <source>
        <dbReference type="ARBA" id="ARBA00022989"/>
    </source>
</evidence>
<dbReference type="AlphaFoldDB" id="A0A9P9JR94"/>
<dbReference type="Proteomes" id="UP000720189">
    <property type="component" value="Unassembled WGS sequence"/>
</dbReference>
<dbReference type="GO" id="GO:0015087">
    <property type="term" value="F:cobalt ion transmembrane transporter activity"/>
    <property type="evidence" value="ECO:0007669"/>
    <property type="project" value="TreeGrafter"/>
</dbReference>
<feature type="transmembrane region" description="Helical" evidence="6">
    <location>
        <begin position="219"/>
        <end position="241"/>
    </location>
</feature>
<organism evidence="7 8">
    <name type="scientific">Fusarium redolens</name>
    <dbReference type="NCBI Taxonomy" id="48865"/>
    <lineage>
        <taxon>Eukaryota</taxon>
        <taxon>Fungi</taxon>
        <taxon>Dikarya</taxon>
        <taxon>Ascomycota</taxon>
        <taxon>Pezizomycotina</taxon>
        <taxon>Sordariomycetes</taxon>
        <taxon>Hypocreomycetidae</taxon>
        <taxon>Hypocreales</taxon>
        <taxon>Nectriaceae</taxon>
        <taxon>Fusarium</taxon>
        <taxon>Fusarium redolens species complex</taxon>
    </lineage>
</organism>
<accession>A0A9P9JR94</accession>
<dbReference type="PANTHER" id="PTHR46494:SF1">
    <property type="entry name" value="CORA FAMILY METAL ION TRANSPORTER (EUROFUNG)"/>
    <property type="match status" value="1"/>
</dbReference>
<evidence type="ECO:0000256" key="2">
    <source>
        <dbReference type="ARBA" id="ARBA00022692"/>
    </source>
</evidence>
<dbReference type="SUPFAM" id="SSF144083">
    <property type="entry name" value="Magnesium transport protein CorA, transmembrane region"/>
    <property type="match status" value="1"/>
</dbReference>